<dbReference type="EMBL" id="JAVREQ010000003">
    <property type="protein sequence ID" value="MDT0378208.1"/>
    <property type="molecule type" value="Genomic_DNA"/>
</dbReference>
<feature type="transmembrane region" description="Helical" evidence="2">
    <location>
        <begin position="42"/>
        <end position="62"/>
    </location>
</feature>
<keyword evidence="2" id="KW-1133">Transmembrane helix</keyword>
<evidence type="ECO:0000256" key="1">
    <source>
        <dbReference type="SAM" id="MobiDB-lite"/>
    </source>
</evidence>
<feature type="compositionally biased region" description="Low complexity" evidence="1">
    <location>
        <begin position="1"/>
        <end position="13"/>
    </location>
</feature>
<feature type="transmembrane region" description="Helical" evidence="2">
    <location>
        <begin position="74"/>
        <end position="94"/>
    </location>
</feature>
<organism evidence="3 4">
    <name type="scientific">Streptomyces hazeniae</name>
    <dbReference type="NCBI Taxonomy" id="3075538"/>
    <lineage>
        <taxon>Bacteria</taxon>
        <taxon>Bacillati</taxon>
        <taxon>Actinomycetota</taxon>
        <taxon>Actinomycetes</taxon>
        <taxon>Kitasatosporales</taxon>
        <taxon>Streptomycetaceae</taxon>
        <taxon>Streptomyces</taxon>
    </lineage>
</organism>
<name>A0ABU2NMN7_9ACTN</name>
<keyword evidence="2" id="KW-0472">Membrane</keyword>
<feature type="region of interest" description="Disordered" evidence="1">
    <location>
        <begin position="1"/>
        <end position="28"/>
    </location>
</feature>
<feature type="transmembrane region" description="Helical" evidence="2">
    <location>
        <begin position="259"/>
        <end position="277"/>
    </location>
</feature>
<dbReference type="InterPro" id="IPR024529">
    <property type="entry name" value="ECF_trnsprt_substrate-spec"/>
</dbReference>
<feature type="compositionally biased region" description="Basic and acidic residues" evidence="1">
    <location>
        <begin position="313"/>
        <end position="323"/>
    </location>
</feature>
<dbReference type="Pfam" id="PF12822">
    <property type="entry name" value="ECF_trnsprt"/>
    <property type="match status" value="1"/>
</dbReference>
<accession>A0ABU2NMN7</accession>
<dbReference type="Gene3D" id="1.10.1760.20">
    <property type="match status" value="1"/>
</dbReference>
<proteinExistence type="predicted"/>
<feature type="region of interest" description="Disordered" evidence="1">
    <location>
        <begin position="292"/>
        <end position="380"/>
    </location>
</feature>
<feature type="compositionally biased region" description="Basic and acidic residues" evidence="1">
    <location>
        <begin position="334"/>
        <end position="370"/>
    </location>
</feature>
<keyword evidence="2" id="KW-0812">Transmembrane</keyword>
<keyword evidence="4" id="KW-1185">Reference proteome</keyword>
<feature type="compositionally biased region" description="Gly residues" evidence="1">
    <location>
        <begin position="14"/>
        <end position="27"/>
    </location>
</feature>
<comment type="caution">
    <text evidence="3">The sequence shown here is derived from an EMBL/GenBank/DDBJ whole genome shotgun (WGS) entry which is preliminary data.</text>
</comment>
<reference evidence="4" key="1">
    <citation type="submission" date="2023-07" db="EMBL/GenBank/DDBJ databases">
        <title>30 novel species of actinomycetes from the DSMZ collection.</title>
        <authorList>
            <person name="Nouioui I."/>
        </authorList>
    </citation>
    <scope>NUCLEOTIDE SEQUENCE [LARGE SCALE GENOMIC DNA]</scope>
    <source>
        <strain evidence="4">DSM 42041</strain>
    </source>
</reference>
<dbReference type="Proteomes" id="UP001183414">
    <property type="component" value="Unassembled WGS sequence"/>
</dbReference>
<evidence type="ECO:0000256" key="2">
    <source>
        <dbReference type="SAM" id="Phobius"/>
    </source>
</evidence>
<sequence>MSGAPAARRTAAGTRGGAGLRGGAGKRGGAHRVVPFGLRSGLVLTLASVAGLAMFCWPLFVPPQPEMVAHSTDAPLFFVLILPVLLAVVLAEMSSGGIDPKALAMLGVLSALNAGLRPLGAGTAGIETVFFLLVLAGRVFGPGFGFVLGSTSLFASALLTAGVGPWLPFQMFASGWIGLGAGLLPRRVTGRAEIAMLAAYGAVVAYVFGFLMNMWFWPFSLGPGTDLSFVPGAPVLENLHRFALFTFFTSTVGWDTGRALTNVLALVALGPAVLVVLRRAARRAAFGASVTLSPAAATSDPGPAAPQPAGRAGRADRPEDPTRPVHPTPLPAHHRNEERLHAETEEPDDRAHTAQEGERTGRGAGDDGRRRGAAAVHGDG</sequence>
<evidence type="ECO:0000313" key="3">
    <source>
        <dbReference type="EMBL" id="MDT0378208.1"/>
    </source>
</evidence>
<gene>
    <name evidence="3" type="ORF">RM572_05375</name>
</gene>
<protein>
    <submittedName>
        <fullName evidence="3">ECF transporter S component</fullName>
    </submittedName>
</protein>
<feature type="transmembrane region" description="Helical" evidence="2">
    <location>
        <begin position="114"/>
        <end position="136"/>
    </location>
</feature>
<dbReference type="RefSeq" id="WP_311672116.1">
    <property type="nucleotide sequence ID" value="NZ_JAVREQ010000003.1"/>
</dbReference>
<feature type="transmembrane region" description="Helical" evidence="2">
    <location>
        <begin position="167"/>
        <end position="185"/>
    </location>
</feature>
<evidence type="ECO:0000313" key="4">
    <source>
        <dbReference type="Proteomes" id="UP001183414"/>
    </source>
</evidence>
<feature type="transmembrane region" description="Helical" evidence="2">
    <location>
        <begin position="197"/>
        <end position="217"/>
    </location>
</feature>